<dbReference type="RefSeq" id="XP_040688695.1">
    <property type="nucleotide sequence ID" value="XM_040835252.1"/>
</dbReference>
<evidence type="ECO:0000256" key="1">
    <source>
        <dbReference type="ARBA" id="ARBA00038476"/>
    </source>
</evidence>
<dbReference type="PANTHER" id="PTHR12475:SF4">
    <property type="entry name" value="PROTEIN THEM6"/>
    <property type="match status" value="1"/>
</dbReference>
<reference evidence="5" key="1">
    <citation type="journal article" date="2017" name="Genome Biol.">
        <title>Comparative genomics reveals high biological diversity and specific adaptations in the industrially and medically important fungal genus Aspergillus.</title>
        <authorList>
            <person name="de Vries R.P."/>
            <person name="Riley R."/>
            <person name="Wiebenga A."/>
            <person name="Aguilar-Osorio G."/>
            <person name="Amillis S."/>
            <person name="Uchima C.A."/>
            <person name="Anderluh G."/>
            <person name="Asadollahi M."/>
            <person name="Askin M."/>
            <person name="Barry K."/>
            <person name="Battaglia E."/>
            <person name="Bayram O."/>
            <person name="Benocci T."/>
            <person name="Braus-Stromeyer S.A."/>
            <person name="Caldana C."/>
            <person name="Canovas D."/>
            <person name="Cerqueira G.C."/>
            <person name="Chen F."/>
            <person name="Chen W."/>
            <person name="Choi C."/>
            <person name="Clum A."/>
            <person name="Dos Santos R.A."/>
            <person name="Damasio A.R."/>
            <person name="Diallinas G."/>
            <person name="Emri T."/>
            <person name="Fekete E."/>
            <person name="Flipphi M."/>
            <person name="Freyberg S."/>
            <person name="Gallo A."/>
            <person name="Gournas C."/>
            <person name="Habgood R."/>
            <person name="Hainaut M."/>
            <person name="Harispe M.L."/>
            <person name="Henrissat B."/>
            <person name="Hilden K.S."/>
            <person name="Hope R."/>
            <person name="Hossain A."/>
            <person name="Karabika E."/>
            <person name="Karaffa L."/>
            <person name="Karanyi Z."/>
            <person name="Krasevec N."/>
            <person name="Kuo A."/>
            <person name="Kusch H."/>
            <person name="LaButti K."/>
            <person name="Lagendijk E.L."/>
            <person name="Lapidus A."/>
            <person name="Levasseur A."/>
            <person name="Lindquist E."/>
            <person name="Lipzen A."/>
            <person name="Logrieco A.F."/>
            <person name="MacCabe A."/>
            <person name="Maekelae M.R."/>
            <person name="Malavazi I."/>
            <person name="Melin P."/>
            <person name="Meyer V."/>
            <person name="Mielnichuk N."/>
            <person name="Miskei M."/>
            <person name="Molnar A.P."/>
            <person name="Mule G."/>
            <person name="Ngan C.Y."/>
            <person name="Orejas M."/>
            <person name="Orosz E."/>
            <person name="Ouedraogo J.P."/>
            <person name="Overkamp K.M."/>
            <person name="Park H.-S."/>
            <person name="Perrone G."/>
            <person name="Piumi F."/>
            <person name="Punt P.J."/>
            <person name="Ram A.F."/>
            <person name="Ramon A."/>
            <person name="Rauscher S."/>
            <person name="Record E."/>
            <person name="Riano-Pachon D.M."/>
            <person name="Robert V."/>
            <person name="Roehrig J."/>
            <person name="Ruller R."/>
            <person name="Salamov A."/>
            <person name="Salih N.S."/>
            <person name="Samson R.A."/>
            <person name="Sandor E."/>
            <person name="Sanguinetti M."/>
            <person name="Schuetze T."/>
            <person name="Sepcic K."/>
            <person name="Shelest E."/>
            <person name="Sherlock G."/>
            <person name="Sophianopoulou V."/>
            <person name="Squina F.M."/>
            <person name="Sun H."/>
            <person name="Susca A."/>
            <person name="Todd R.B."/>
            <person name="Tsang A."/>
            <person name="Unkles S.E."/>
            <person name="van de Wiele N."/>
            <person name="van Rossen-Uffink D."/>
            <person name="Oliveira J.V."/>
            <person name="Vesth T.C."/>
            <person name="Visser J."/>
            <person name="Yu J.-H."/>
            <person name="Zhou M."/>
            <person name="Andersen M.R."/>
            <person name="Archer D.B."/>
            <person name="Baker S.E."/>
            <person name="Benoit I."/>
            <person name="Brakhage A.A."/>
            <person name="Braus G.H."/>
            <person name="Fischer R."/>
            <person name="Frisvad J.C."/>
            <person name="Goldman G.H."/>
            <person name="Houbraken J."/>
            <person name="Oakley B."/>
            <person name="Pocsi I."/>
            <person name="Scazzocchio C."/>
            <person name="Seiboth B."/>
            <person name="vanKuyk P.A."/>
            <person name="Wortman J."/>
            <person name="Dyer P.S."/>
            <person name="Grigoriev I.V."/>
        </authorList>
    </citation>
    <scope>NUCLEOTIDE SEQUENCE [LARGE SCALE GENOMIC DNA]</scope>
    <source>
        <strain evidence="5">DTO 134E9</strain>
    </source>
</reference>
<evidence type="ECO:0008006" key="6">
    <source>
        <dbReference type="Google" id="ProtNLM"/>
    </source>
</evidence>
<keyword evidence="3" id="KW-1133">Transmembrane helix</keyword>
<dbReference type="InterPro" id="IPR029069">
    <property type="entry name" value="HotDog_dom_sf"/>
</dbReference>
<dbReference type="GeneID" id="63751100"/>
<keyword evidence="3" id="KW-0472">Membrane</keyword>
<feature type="region of interest" description="Disordered" evidence="2">
    <location>
        <begin position="111"/>
        <end position="135"/>
    </location>
</feature>
<dbReference type="AlphaFoldDB" id="A0A1L9RJB3"/>
<dbReference type="InterPro" id="IPR051490">
    <property type="entry name" value="THEM6_lcsJ_thioesterase"/>
</dbReference>
<dbReference type="EMBL" id="KV878212">
    <property type="protein sequence ID" value="OJJ35019.1"/>
    <property type="molecule type" value="Genomic_DNA"/>
</dbReference>
<proteinExistence type="inferred from homology"/>
<comment type="similarity">
    <text evidence="1">Belongs to the lcsJ thioesterase family.</text>
</comment>
<name>A0A1L9RJB3_ASPWE</name>
<dbReference type="SUPFAM" id="SSF54637">
    <property type="entry name" value="Thioesterase/thiol ester dehydrase-isomerase"/>
    <property type="match status" value="1"/>
</dbReference>
<dbReference type="VEuPathDB" id="FungiDB:ASPWEDRAFT_40160"/>
<dbReference type="CDD" id="cd00586">
    <property type="entry name" value="4HBT"/>
    <property type="match status" value="1"/>
</dbReference>
<dbReference type="Gene3D" id="3.10.129.10">
    <property type="entry name" value="Hotdog Thioesterase"/>
    <property type="match status" value="1"/>
</dbReference>
<feature type="transmembrane region" description="Helical" evidence="3">
    <location>
        <begin position="7"/>
        <end position="28"/>
    </location>
</feature>
<evidence type="ECO:0000256" key="2">
    <source>
        <dbReference type="SAM" id="MobiDB-lite"/>
    </source>
</evidence>
<feature type="compositionally biased region" description="Basic and acidic residues" evidence="2">
    <location>
        <begin position="111"/>
        <end position="127"/>
    </location>
</feature>
<evidence type="ECO:0000313" key="5">
    <source>
        <dbReference type="Proteomes" id="UP000184383"/>
    </source>
</evidence>
<keyword evidence="5" id="KW-1185">Reference proteome</keyword>
<dbReference type="PANTHER" id="PTHR12475">
    <property type="match status" value="1"/>
</dbReference>
<evidence type="ECO:0000313" key="4">
    <source>
        <dbReference type="EMBL" id="OJJ35019.1"/>
    </source>
</evidence>
<gene>
    <name evidence="4" type="ORF">ASPWEDRAFT_40160</name>
</gene>
<dbReference type="Pfam" id="PF13279">
    <property type="entry name" value="4HBT_2"/>
    <property type="match status" value="1"/>
</dbReference>
<sequence>MQSIWAFFVAIWNFILSIISIKVFPFAWHCRFIYNYIHNCHFIRKSPIPPSTPDCLTLFHPSIYTTLTPIGEMDFFGHKSNSTYLTDLDMARAVHIWNVFRVGINDFREKDKERKREQNVNDVEKSRAPQGPTSGLLGLAMGGTSCSFRKQIRPGQKYEIWTRVLSWDEKWVYLVSHFVTKAETPAVFVDEKKSQKKKKDAASESQEPTIHAVSISKFVFKEGRKTVKPYGFVQQCGLMPDDSMTSVQDMEIKHAIETRRQDGAKLAQSMAALDEGFDFFQEDSVAFARY</sequence>
<organism evidence="4 5">
    <name type="scientific">Aspergillus wentii DTO 134E9</name>
    <dbReference type="NCBI Taxonomy" id="1073089"/>
    <lineage>
        <taxon>Eukaryota</taxon>
        <taxon>Fungi</taxon>
        <taxon>Dikarya</taxon>
        <taxon>Ascomycota</taxon>
        <taxon>Pezizomycotina</taxon>
        <taxon>Eurotiomycetes</taxon>
        <taxon>Eurotiomycetidae</taxon>
        <taxon>Eurotiales</taxon>
        <taxon>Aspergillaceae</taxon>
        <taxon>Aspergillus</taxon>
        <taxon>Aspergillus subgen. Cremei</taxon>
    </lineage>
</organism>
<protein>
    <recommendedName>
        <fullName evidence="6">Thioesterase domain-containing protein</fullName>
    </recommendedName>
</protein>
<dbReference type="OrthoDB" id="265761at2759"/>
<keyword evidence="3" id="KW-0812">Transmembrane</keyword>
<accession>A0A1L9RJB3</accession>
<dbReference type="Proteomes" id="UP000184383">
    <property type="component" value="Unassembled WGS sequence"/>
</dbReference>
<evidence type="ECO:0000256" key="3">
    <source>
        <dbReference type="SAM" id="Phobius"/>
    </source>
</evidence>